<dbReference type="Proteomes" id="UP000285310">
    <property type="component" value="Unassembled WGS sequence"/>
</dbReference>
<dbReference type="GO" id="GO:0008902">
    <property type="term" value="F:hydroxymethylpyrimidine kinase activity"/>
    <property type="evidence" value="ECO:0007669"/>
    <property type="project" value="UniProtKB-EC"/>
</dbReference>
<gene>
    <name evidence="4" type="ORF">SAJA_01660</name>
</gene>
<evidence type="ECO:0000256" key="1">
    <source>
        <dbReference type="ARBA" id="ARBA00004948"/>
    </source>
</evidence>
<dbReference type="EC" id="2.7.1.49" evidence="2"/>
<dbReference type="InterPro" id="IPR013749">
    <property type="entry name" value="PM/HMP-P_kinase-1"/>
</dbReference>
<keyword evidence="4" id="KW-0808">Transferase</keyword>
<dbReference type="GO" id="GO:0016757">
    <property type="term" value="F:glycosyltransferase activity"/>
    <property type="evidence" value="ECO:0007669"/>
    <property type="project" value="UniProtKB-KW"/>
</dbReference>
<dbReference type="CDD" id="cd01169">
    <property type="entry name" value="HMPP_kinase"/>
    <property type="match status" value="1"/>
</dbReference>
<comment type="caution">
    <text evidence="4">The sequence shown here is derived from an EMBL/GenBank/DDBJ whole genome shotgun (WGS) entry which is preliminary data.</text>
</comment>
<evidence type="ECO:0000259" key="3">
    <source>
        <dbReference type="Pfam" id="PF08543"/>
    </source>
</evidence>
<dbReference type="GO" id="GO:0009228">
    <property type="term" value="P:thiamine biosynthetic process"/>
    <property type="evidence" value="ECO:0007669"/>
    <property type="project" value="InterPro"/>
</dbReference>
<dbReference type="InterPro" id="IPR004399">
    <property type="entry name" value="HMP/HMP-P_kinase_dom"/>
</dbReference>
<proteinExistence type="predicted"/>
<dbReference type="GO" id="GO:0008972">
    <property type="term" value="F:phosphomethylpyrimidine kinase activity"/>
    <property type="evidence" value="ECO:0007669"/>
    <property type="project" value="InterPro"/>
</dbReference>
<dbReference type="SUPFAM" id="SSF53613">
    <property type="entry name" value="Ribokinase-like"/>
    <property type="match status" value="1"/>
</dbReference>
<dbReference type="UniPathway" id="UPA00060">
    <property type="reaction ID" value="UER00138"/>
</dbReference>
<dbReference type="FunCoup" id="A0A423Q1F5">
    <property type="interactions" value="495"/>
</dbReference>
<sequence>MQIPNTLIIAGHDPSGGAGIQADIEAVAAAGGHAATLVTALTCQDTHNVYDVRITDAAFFEQCLSRLEADMTFAALKTGVLASTDQVEAVAGFCERYPDLPVVIDPVLVASGGGRLAEDAVGKRLRDRLIDKATLLTPNAHEARALCDGQDDLDRCGRQLAERAGHVLITGGDTDDPRVINRLFTAEGEIARYEWPRLNGVFHGSGCTLAASIAARLAAGMPLEAALSTAQADVHEMLANAFSAGSGQAIPNRLSRQ</sequence>
<dbReference type="OrthoDB" id="9810880at2"/>
<organism evidence="4 5">
    <name type="scientific">Salinisphaera japonica YTM-1</name>
    <dbReference type="NCBI Taxonomy" id="1209778"/>
    <lineage>
        <taxon>Bacteria</taxon>
        <taxon>Pseudomonadati</taxon>
        <taxon>Pseudomonadota</taxon>
        <taxon>Gammaproteobacteria</taxon>
        <taxon>Salinisphaerales</taxon>
        <taxon>Salinisphaeraceae</taxon>
        <taxon>Salinisphaera</taxon>
    </lineage>
</organism>
<keyword evidence="5" id="KW-1185">Reference proteome</keyword>
<dbReference type="PANTHER" id="PTHR20858:SF17">
    <property type="entry name" value="HYDROXYMETHYLPYRIMIDINE_PHOSPHOMETHYLPYRIMIDINE KINASE THI20-RELATED"/>
    <property type="match status" value="1"/>
</dbReference>
<dbReference type="RefSeq" id="WP_123656916.1">
    <property type="nucleotide sequence ID" value="NZ_AYKG01000002.1"/>
</dbReference>
<reference evidence="4 5" key="1">
    <citation type="submission" date="2013-10" db="EMBL/GenBank/DDBJ databases">
        <title>Salinisphaera japonica YTM-1 Genome Sequencing.</title>
        <authorList>
            <person name="Lai Q."/>
            <person name="Li C."/>
            <person name="Shao Z."/>
        </authorList>
    </citation>
    <scope>NUCLEOTIDE SEQUENCE [LARGE SCALE GENOMIC DNA]</scope>
    <source>
        <strain evidence="4 5">YTM-1</strain>
    </source>
</reference>
<dbReference type="GO" id="GO:0009229">
    <property type="term" value="P:thiamine diphosphate biosynthetic process"/>
    <property type="evidence" value="ECO:0007669"/>
    <property type="project" value="UniProtKB-UniPathway"/>
</dbReference>
<dbReference type="EMBL" id="AYKG01000002">
    <property type="protein sequence ID" value="ROO32342.1"/>
    <property type="molecule type" value="Genomic_DNA"/>
</dbReference>
<dbReference type="Gene3D" id="3.40.1190.20">
    <property type="match status" value="1"/>
</dbReference>
<dbReference type="AlphaFoldDB" id="A0A423Q1F5"/>
<feature type="domain" description="Pyridoxamine kinase/Phosphomethylpyrimidine kinase" evidence="3">
    <location>
        <begin position="13"/>
        <end position="248"/>
    </location>
</feature>
<keyword evidence="4" id="KW-0328">Glycosyltransferase</keyword>
<name>A0A423Q1F5_9GAMM</name>
<dbReference type="InParanoid" id="A0A423Q1F5"/>
<dbReference type="PANTHER" id="PTHR20858">
    <property type="entry name" value="PHOSPHOMETHYLPYRIMIDINE KINASE"/>
    <property type="match status" value="1"/>
</dbReference>
<dbReference type="InterPro" id="IPR029056">
    <property type="entry name" value="Ribokinase-like"/>
</dbReference>
<evidence type="ECO:0000313" key="4">
    <source>
        <dbReference type="EMBL" id="ROO32342.1"/>
    </source>
</evidence>
<dbReference type="GO" id="GO:0005829">
    <property type="term" value="C:cytosol"/>
    <property type="evidence" value="ECO:0007669"/>
    <property type="project" value="TreeGrafter"/>
</dbReference>
<comment type="pathway">
    <text evidence="1">Cofactor biosynthesis; thiamine diphosphate biosynthesis.</text>
</comment>
<protein>
    <recommendedName>
        <fullName evidence="2">hydroxymethylpyrimidine kinase</fullName>
        <ecNumber evidence="2">2.7.1.49</ecNumber>
    </recommendedName>
</protein>
<dbReference type="Pfam" id="PF08543">
    <property type="entry name" value="Phos_pyr_kin"/>
    <property type="match status" value="1"/>
</dbReference>
<evidence type="ECO:0000256" key="2">
    <source>
        <dbReference type="ARBA" id="ARBA00012135"/>
    </source>
</evidence>
<accession>A0A423Q1F5</accession>
<evidence type="ECO:0000313" key="5">
    <source>
        <dbReference type="Proteomes" id="UP000285310"/>
    </source>
</evidence>